<dbReference type="EMBL" id="BAER01000047">
    <property type="protein sequence ID" value="GAC33070.1"/>
    <property type="molecule type" value="Genomic_DNA"/>
</dbReference>
<dbReference type="InterPro" id="IPR045063">
    <property type="entry name" value="Dynamin_N"/>
</dbReference>
<comment type="caution">
    <text evidence="4">The sequence shown here is derived from an EMBL/GenBank/DDBJ whole genome shotgun (WGS) entry which is preliminary data.</text>
</comment>
<feature type="compositionally biased region" description="Polar residues" evidence="1">
    <location>
        <begin position="468"/>
        <end position="477"/>
    </location>
</feature>
<dbReference type="InterPro" id="IPR027417">
    <property type="entry name" value="P-loop_NTPase"/>
</dbReference>
<feature type="region of interest" description="Disordered" evidence="1">
    <location>
        <begin position="468"/>
        <end position="513"/>
    </location>
</feature>
<reference evidence="5" key="1">
    <citation type="journal article" date="2014" name="Environ. Microbiol.">
        <title>Comparative genomics of the marine bacterial genus Glaciecola reveals the high degree of genomic diversity and genomic characteristic for cold adaptation.</title>
        <authorList>
            <person name="Qin Q.L."/>
            <person name="Xie B.B."/>
            <person name="Yu Y."/>
            <person name="Shu Y.L."/>
            <person name="Rong J.C."/>
            <person name="Zhang Y.J."/>
            <person name="Zhao D.L."/>
            <person name="Chen X.L."/>
            <person name="Zhang X.Y."/>
            <person name="Chen B."/>
            <person name="Zhou B.C."/>
            <person name="Zhang Y.Z."/>
        </authorList>
    </citation>
    <scope>NUCLEOTIDE SEQUENCE [LARGE SCALE GENOMIC DNA]</scope>
    <source>
        <strain evidence="5">LMG 21857</strain>
    </source>
</reference>
<name>K7ACI7_9ALTE</name>
<evidence type="ECO:0000313" key="5">
    <source>
        <dbReference type="Proteomes" id="UP000006322"/>
    </source>
</evidence>
<dbReference type="STRING" id="1129793.GPLA_2165"/>
<evidence type="ECO:0000259" key="3">
    <source>
        <dbReference type="Pfam" id="PF00350"/>
    </source>
</evidence>
<dbReference type="SUPFAM" id="SSF52540">
    <property type="entry name" value="P-loop containing nucleoside triphosphate hydrolases"/>
    <property type="match status" value="1"/>
</dbReference>
<keyword evidence="2" id="KW-1133">Transmembrane helix</keyword>
<dbReference type="Pfam" id="PF00350">
    <property type="entry name" value="Dynamin_N"/>
    <property type="match status" value="1"/>
</dbReference>
<evidence type="ECO:0000313" key="4">
    <source>
        <dbReference type="EMBL" id="GAC33070.1"/>
    </source>
</evidence>
<organism evidence="4 5">
    <name type="scientific">Paraglaciecola polaris LMG 21857</name>
    <dbReference type="NCBI Taxonomy" id="1129793"/>
    <lineage>
        <taxon>Bacteria</taxon>
        <taxon>Pseudomonadati</taxon>
        <taxon>Pseudomonadota</taxon>
        <taxon>Gammaproteobacteria</taxon>
        <taxon>Alteromonadales</taxon>
        <taxon>Alteromonadaceae</taxon>
        <taxon>Paraglaciecola</taxon>
    </lineage>
</organism>
<dbReference type="AlphaFoldDB" id="K7ACI7"/>
<keyword evidence="5" id="KW-1185">Reference proteome</keyword>
<proteinExistence type="predicted"/>
<evidence type="ECO:0000256" key="2">
    <source>
        <dbReference type="SAM" id="Phobius"/>
    </source>
</evidence>
<feature type="transmembrane region" description="Helical" evidence="2">
    <location>
        <begin position="373"/>
        <end position="393"/>
    </location>
</feature>
<dbReference type="RefSeq" id="WP_007104853.1">
    <property type="nucleotide sequence ID" value="NZ_BAER01000047.1"/>
</dbReference>
<keyword evidence="2" id="KW-0812">Transmembrane</keyword>
<keyword evidence="2" id="KW-0472">Membrane</keyword>
<dbReference type="Gene3D" id="3.40.50.300">
    <property type="entry name" value="P-loop containing nucleotide triphosphate hydrolases"/>
    <property type="match status" value="1"/>
</dbReference>
<dbReference type="PANTHER" id="PTHR43681:SF1">
    <property type="entry name" value="SARCALUMENIN"/>
    <property type="match status" value="1"/>
</dbReference>
<evidence type="ECO:0000256" key="1">
    <source>
        <dbReference type="SAM" id="MobiDB-lite"/>
    </source>
</evidence>
<feature type="domain" description="Dynamin N-terminal" evidence="3">
    <location>
        <begin position="62"/>
        <end position="211"/>
    </location>
</feature>
<gene>
    <name evidence="4" type="ORF">GPLA_2165</name>
</gene>
<dbReference type="Proteomes" id="UP000006322">
    <property type="component" value="Unassembled WGS sequence"/>
</dbReference>
<protein>
    <recommendedName>
        <fullName evidence="3">Dynamin N-terminal domain-containing protein</fullName>
    </recommendedName>
</protein>
<dbReference type="PANTHER" id="PTHR43681">
    <property type="entry name" value="TRANSMEMBRANE GTPASE FZO"/>
    <property type="match status" value="1"/>
</dbReference>
<dbReference type="OrthoDB" id="8541181at2"/>
<sequence length="513" mass="57653">MPGPNRQVKQRLSELESHLKNENQLLVDVVKSFRSLDRVAYRLGLLKTDQSFAFHVPWWPMISILGTFSAGKSSFINRYIGAKLQESGTQAVDDKFTVMCYSKDKESRSLPGIALDADPRFPFYKMREELDKVSLSEGARIDSYLQLKTCPSEQLKGQILIDSPGFDADAQRTATLRITDHIMNMSDLVLVLFDARRPEPGAMRDTLQHLVGETVSRSDANKFLYILNQIDTTASEDNLEEVVGAWQRAIAEKGLTAGKFYTIFNPDQARPIEDDKVRERLEAKSNADMADIYARVSQVKVERFYRIIANLERTAHQIADELVPGLIALKKKWRRGVAWRSAVFLLPLIGGLAAAGVYGHLHSTPWWNWAISSWQTGMIVGVPIVMVLIWIYAQIKKSASAKISKTIPVTASDLGAERREGMIHAFKRNTGFWNSVFRTSPVGWGWRSKKALRLALSNADRYVQELNNTYTDPSGKQASPVATKEKADKTAETEKTTDEIADTVKPAEETKII</sequence>
<accession>K7ACI7</accession>
<dbReference type="InterPro" id="IPR051943">
    <property type="entry name" value="TRAFAC_Dynamin-like_GTPase"/>
</dbReference>
<feature type="transmembrane region" description="Helical" evidence="2">
    <location>
        <begin position="337"/>
        <end position="361"/>
    </location>
</feature>
<feature type="compositionally biased region" description="Basic and acidic residues" evidence="1">
    <location>
        <begin position="483"/>
        <end position="498"/>
    </location>
</feature>